<keyword evidence="5 7" id="KW-0472">Membrane</keyword>
<protein>
    <recommendedName>
        <fullName evidence="8">Major facilitator superfamily (MFS) profile domain-containing protein</fullName>
    </recommendedName>
</protein>
<evidence type="ECO:0000256" key="3">
    <source>
        <dbReference type="ARBA" id="ARBA00022692"/>
    </source>
</evidence>
<feature type="transmembrane region" description="Helical" evidence="7">
    <location>
        <begin position="124"/>
        <end position="148"/>
    </location>
</feature>
<comment type="subcellular location">
    <subcellularLocation>
        <location evidence="1">Membrane</location>
        <topology evidence="1">Multi-pass membrane protein</topology>
    </subcellularLocation>
</comment>
<feature type="transmembrane region" description="Helical" evidence="7">
    <location>
        <begin position="180"/>
        <end position="210"/>
    </location>
</feature>
<dbReference type="Proteomes" id="UP000245119">
    <property type="component" value="Linkage Group LG4"/>
</dbReference>
<dbReference type="InterPro" id="IPR011701">
    <property type="entry name" value="MFS"/>
</dbReference>
<evidence type="ECO:0000256" key="1">
    <source>
        <dbReference type="ARBA" id="ARBA00004141"/>
    </source>
</evidence>
<dbReference type="InterPro" id="IPR036259">
    <property type="entry name" value="MFS_trans_sf"/>
</dbReference>
<dbReference type="EMBL" id="PZQS01000004">
    <property type="protein sequence ID" value="PVD31754.1"/>
    <property type="molecule type" value="Genomic_DNA"/>
</dbReference>
<feature type="transmembrane region" description="Helical" evidence="7">
    <location>
        <begin position="250"/>
        <end position="274"/>
    </location>
</feature>
<dbReference type="GO" id="GO:0016020">
    <property type="term" value="C:membrane"/>
    <property type="evidence" value="ECO:0007669"/>
    <property type="project" value="UniProtKB-SubCell"/>
</dbReference>
<keyword evidence="10" id="KW-1185">Reference proteome</keyword>
<dbReference type="SUPFAM" id="SSF103473">
    <property type="entry name" value="MFS general substrate transporter"/>
    <property type="match status" value="1"/>
</dbReference>
<dbReference type="AlphaFoldDB" id="A0A2T7PEA4"/>
<feature type="transmembrane region" description="Helical" evidence="7">
    <location>
        <begin position="355"/>
        <end position="376"/>
    </location>
</feature>
<feature type="domain" description="Major facilitator superfamily (MFS) profile" evidence="8">
    <location>
        <begin position="90"/>
        <end position="486"/>
    </location>
</feature>
<feature type="region of interest" description="Disordered" evidence="6">
    <location>
        <begin position="1"/>
        <end position="24"/>
    </location>
</feature>
<evidence type="ECO:0000313" key="10">
    <source>
        <dbReference type="Proteomes" id="UP000245119"/>
    </source>
</evidence>
<evidence type="ECO:0000256" key="5">
    <source>
        <dbReference type="ARBA" id="ARBA00023136"/>
    </source>
</evidence>
<accession>A0A2T7PEA4</accession>
<feature type="transmembrane region" description="Helical" evidence="7">
    <location>
        <begin position="89"/>
        <end position="112"/>
    </location>
</feature>
<proteinExistence type="predicted"/>
<gene>
    <name evidence="9" type="ORF">C0Q70_07172</name>
</gene>
<dbReference type="OrthoDB" id="497880at2759"/>
<dbReference type="Gene3D" id="1.20.1250.20">
    <property type="entry name" value="MFS general substrate transporter like domains"/>
    <property type="match status" value="2"/>
</dbReference>
<feature type="transmembrane region" description="Helical" evidence="7">
    <location>
        <begin position="217"/>
        <end position="238"/>
    </location>
</feature>
<feature type="transmembrane region" description="Helical" evidence="7">
    <location>
        <begin position="425"/>
        <end position="446"/>
    </location>
</feature>
<keyword evidence="3 7" id="KW-0812">Transmembrane</keyword>
<dbReference type="PANTHER" id="PTHR23506">
    <property type="entry name" value="GH10249P"/>
    <property type="match status" value="1"/>
</dbReference>
<evidence type="ECO:0000256" key="6">
    <source>
        <dbReference type="SAM" id="MobiDB-lite"/>
    </source>
</evidence>
<sequence length="523" mass="55517">MTVEGHQHRPHNSALSNKHNGDSQDNKEAALLIDDDYSRSSDTTSVSANGHILGNSNTAAVVVANDNDGGHTEGAEASWFRGMSAEKRWTLCLTAFGNFAACTCFSLIAPFFPNEAALKGMSQTVVGVVFSCFELVFFLSAPIFGTFVTQLGPRFLFLSGLFSAGICCLLFGLLEWCPAGAVFTVLCFLLRTFLALGAASFITSSFAIVASHFPNQVATVFGTLEIFTGVGWMMGPLIGGVLFEAGGFSLPFFVLGGLLLLCSAFAAIFLPLRVDIHKGNNSVSMIRLLASPLVFICCFSIVCCSYSFGFLDATLSTHVNQFQLRATLVGLIFTLVAALYAVTSPMFGWLSDKKGITYPLIIGGNLATGVAFLLIGPSPLLPFLHTELWLVIVSLVLMGLTVGGTVIPTLTCIMQGARELKLGDGLEIFGIVSGLFNSVFHMGAFIGPTMGSALLESLGYEWSATITAGCMFLAGIAVLLYLAARRCCKCARPPEEVEKAPLVSSSSRSEAGRATYGAQSSQL</sequence>
<feature type="transmembrane region" description="Helical" evidence="7">
    <location>
        <begin position="322"/>
        <end position="343"/>
    </location>
</feature>
<dbReference type="InterPro" id="IPR020846">
    <property type="entry name" value="MFS_dom"/>
</dbReference>
<evidence type="ECO:0000313" key="9">
    <source>
        <dbReference type="EMBL" id="PVD31754.1"/>
    </source>
</evidence>
<feature type="transmembrane region" description="Helical" evidence="7">
    <location>
        <begin position="388"/>
        <end position="413"/>
    </location>
</feature>
<reference evidence="9 10" key="1">
    <citation type="submission" date="2018-04" db="EMBL/GenBank/DDBJ databases">
        <title>The genome of golden apple snail Pomacea canaliculata provides insight into stress tolerance and invasive adaptation.</title>
        <authorList>
            <person name="Liu C."/>
            <person name="Liu B."/>
            <person name="Ren Y."/>
            <person name="Zhang Y."/>
            <person name="Wang H."/>
            <person name="Li S."/>
            <person name="Jiang F."/>
            <person name="Yin L."/>
            <person name="Zhang G."/>
            <person name="Qian W."/>
            <person name="Fan W."/>
        </authorList>
    </citation>
    <scope>NUCLEOTIDE SEQUENCE [LARGE SCALE GENOMIC DNA]</scope>
    <source>
        <strain evidence="9">SZHN2017</strain>
        <tissue evidence="9">Muscle</tissue>
    </source>
</reference>
<feature type="transmembrane region" description="Helical" evidence="7">
    <location>
        <begin position="466"/>
        <end position="484"/>
    </location>
</feature>
<evidence type="ECO:0000256" key="2">
    <source>
        <dbReference type="ARBA" id="ARBA00022448"/>
    </source>
</evidence>
<feature type="transmembrane region" description="Helical" evidence="7">
    <location>
        <begin position="155"/>
        <end position="174"/>
    </location>
</feature>
<evidence type="ECO:0000256" key="7">
    <source>
        <dbReference type="SAM" id="Phobius"/>
    </source>
</evidence>
<comment type="caution">
    <text evidence="9">The sequence shown here is derived from an EMBL/GenBank/DDBJ whole genome shotgun (WGS) entry which is preliminary data.</text>
</comment>
<keyword evidence="2" id="KW-0813">Transport</keyword>
<dbReference type="GO" id="GO:0022857">
    <property type="term" value="F:transmembrane transporter activity"/>
    <property type="evidence" value="ECO:0007669"/>
    <property type="project" value="InterPro"/>
</dbReference>
<dbReference type="STRING" id="400727.A0A2T7PEA4"/>
<keyword evidence="4 7" id="KW-1133">Transmembrane helix</keyword>
<dbReference type="OMA" id="ERFPWAN"/>
<dbReference type="Pfam" id="PF07690">
    <property type="entry name" value="MFS_1"/>
    <property type="match status" value="1"/>
</dbReference>
<dbReference type="InterPro" id="IPR050930">
    <property type="entry name" value="MFS_Vesicular_Transporter"/>
</dbReference>
<evidence type="ECO:0000256" key="4">
    <source>
        <dbReference type="ARBA" id="ARBA00022989"/>
    </source>
</evidence>
<feature type="region of interest" description="Disordered" evidence="6">
    <location>
        <begin position="497"/>
        <end position="523"/>
    </location>
</feature>
<dbReference type="PANTHER" id="PTHR23506:SF26">
    <property type="entry name" value="MFS-TYPE TRANSPORTER SLC18B1"/>
    <property type="match status" value="1"/>
</dbReference>
<name>A0A2T7PEA4_POMCA</name>
<evidence type="ECO:0000259" key="8">
    <source>
        <dbReference type="PROSITE" id="PS50850"/>
    </source>
</evidence>
<organism evidence="9 10">
    <name type="scientific">Pomacea canaliculata</name>
    <name type="common">Golden apple snail</name>
    <dbReference type="NCBI Taxonomy" id="400727"/>
    <lineage>
        <taxon>Eukaryota</taxon>
        <taxon>Metazoa</taxon>
        <taxon>Spiralia</taxon>
        <taxon>Lophotrochozoa</taxon>
        <taxon>Mollusca</taxon>
        <taxon>Gastropoda</taxon>
        <taxon>Caenogastropoda</taxon>
        <taxon>Architaenioglossa</taxon>
        <taxon>Ampullarioidea</taxon>
        <taxon>Ampullariidae</taxon>
        <taxon>Pomacea</taxon>
    </lineage>
</organism>
<dbReference type="PROSITE" id="PS50850">
    <property type="entry name" value="MFS"/>
    <property type="match status" value="1"/>
</dbReference>
<feature type="transmembrane region" description="Helical" evidence="7">
    <location>
        <begin position="286"/>
        <end position="310"/>
    </location>
</feature>